<dbReference type="Proteomes" id="UP000036951">
    <property type="component" value="Unassembled WGS sequence"/>
</dbReference>
<keyword evidence="2" id="KW-1185">Reference proteome</keyword>
<dbReference type="AlphaFoldDB" id="A0A8E1QWV1"/>
<reference evidence="1 2" key="1">
    <citation type="submission" date="2015-06" db="EMBL/GenBank/DDBJ databases">
        <title>Prevotella sp. 109, sp. nov., a novel member of the family Prevotellaceae isolated from human faeces.</title>
        <authorList>
            <person name="Shkoporov A.N."/>
            <person name="Chaplin A.V."/>
            <person name="Kafarskaia L.I."/>
            <person name="Efimov B.A."/>
        </authorList>
    </citation>
    <scope>NUCLEOTIDE SEQUENCE [LARGE SCALE GENOMIC DNA]</scope>
    <source>
        <strain evidence="1 2">109</strain>
    </source>
</reference>
<name>A0A8E1QWV1_9BACT</name>
<proteinExistence type="predicted"/>
<accession>A0A8E1QWV1</accession>
<organism evidence="1 2">
    <name type="scientific">Xylanibacter rarus</name>
    <dbReference type="NCBI Taxonomy" id="1676614"/>
    <lineage>
        <taxon>Bacteria</taxon>
        <taxon>Pseudomonadati</taxon>
        <taxon>Bacteroidota</taxon>
        <taxon>Bacteroidia</taxon>
        <taxon>Bacteroidales</taxon>
        <taxon>Prevotellaceae</taxon>
        <taxon>Xylanibacter</taxon>
    </lineage>
</organism>
<evidence type="ECO:0000313" key="1">
    <source>
        <dbReference type="EMBL" id="KOO66469.1"/>
    </source>
</evidence>
<protein>
    <submittedName>
        <fullName evidence="1">Uncharacterized protein</fullName>
    </submittedName>
</protein>
<dbReference type="EMBL" id="LFQU01000044">
    <property type="protein sequence ID" value="KOO66469.1"/>
    <property type="molecule type" value="Genomic_DNA"/>
</dbReference>
<evidence type="ECO:0000313" key="2">
    <source>
        <dbReference type="Proteomes" id="UP000036951"/>
    </source>
</evidence>
<sequence length="1055" mass="118990">MKLRCVEKWGDAMGDAKGISTKAVSYYNSDNQIVSETDYGADYVTGEYLPSRFTVYEYNDKKQLVKKYSQQYGLYDGEDLAFKASVDTVYYSYDDAGRLICEQGIQSKDSIVYEYDDQGNKVRYARYLPDFYGTVNNGQPYIMQEERYSDFVAPNCPRKIVGDGRYDSYKVSYDVAYDADFNMISKKKFNSSDVPTESEYWTYNNGQLTNYIKYKVSSVAGENDETTYEETPTTKTEYTVVGEDPLRIKEQGYSYNKQNSSWGTNVYYYVSEYFKPDATSAPELSAEKVTDKLNAVKLTFNAVPLSGVQNVAYDIMRHGIKVARLTSADAKDGQITYTDENVKNGYYDYFVQTVDADADTSGEEALNSYGFGMNSSNLIRVNFDTELPAVTNIHKAYVDYVDGQCFATLKWDEPANKDYYKFVKYNVFVKGMKIQDNQGDTLTTNSYRIAIGWGSEANNISKDIYVQAVYAIGKVNSDTVTIDNKAYNLDGYVARSVEKWGDVMGTAKGISTKDVSYYNSDNLIISAANYGADYVTGEFVPSRFNIYVYNDKKQLVKMYSQQYGLYDGEDFAFKASNDTTFYSYDDAGRLVCEYNMQSKDSIIYEYDENGNKVRYARYRPDTYGTMNGGKPYIMQEESYSDFIALDCPTKVKGDGKYDNYKFTMDVVYDGRNNVISKKKYDVNGVPTQSEYWDYVDGLLSTYITYDINAEEGENGETVYEEMPNTKTVYTLESAEPMRIKNQAYTYNPYDSNWGENAYYYVTEYYKPESETAPKLVAEKVADKINTVKLTFDATTIEGVQNVAYDIMRHGIKIARVTAEDAVDGMITYTDEYVKNGDYEYFVQPVDADADKSGEEPMNSYGYGMNVSDLVRANVYTELPAVTNVHGVDVSYEAGECFVTIEWDEPADKDKYMFVQYNVFVKGMKIQDNFENPITTNSYKMSIGWGDENTELSSDIYVQAVYAIGKANSDTVTISNDIIPSAIDAVNAGPDFSYNNGILTVADGATMDVSSINGTVIAVGRKEPLDLTSNPAGVYLVKVTKNGVSSVYKVVAGSKH</sequence>
<comment type="caution">
    <text evidence="1">The sequence shown here is derived from an EMBL/GenBank/DDBJ whole genome shotgun (WGS) entry which is preliminary data.</text>
</comment>
<gene>
    <name evidence="1" type="ORF">ACU52_13725</name>
</gene>